<reference evidence="3 4" key="1">
    <citation type="submission" date="2024-05" db="EMBL/GenBank/DDBJ databases">
        <title>Roseateles sp. 2.12 16S ribosomal RNA gene Genome sequencing and assembly.</title>
        <authorList>
            <person name="Woo H."/>
        </authorList>
    </citation>
    <scope>NUCLEOTIDE SEQUENCE [LARGE SCALE GENOMIC DNA]</scope>
    <source>
        <strain evidence="3 4">2.12</strain>
    </source>
</reference>
<comment type="similarity">
    <text evidence="1 2">Belongs to the enoyl-CoA hydratase/isomerase family.</text>
</comment>
<dbReference type="CDD" id="cd06558">
    <property type="entry name" value="crotonase-like"/>
    <property type="match status" value="1"/>
</dbReference>
<evidence type="ECO:0000313" key="4">
    <source>
        <dbReference type="Proteomes" id="UP001462640"/>
    </source>
</evidence>
<dbReference type="InterPro" id="IPR001753">
    <property type="entry name" value="Enoyl-CoA_hydra/iso"/>
</dbReference>
<dbReference type="Gene3D" id="3.90.226.10">
    <property type="entry name" value="2-enoyl-CoA Hydratase, Chain A, domain 1"/>
    <property type="match status" value="1"/>
</dbReference>
<dbReference type="RefSeq" id="WP_347607759.1">
    <property type="nucleotide sequence ID" value="NZ_JBDPZC010000002.1"/>
</dbReference>
<dbReference type="Pfam" id="PF00378">
    <property type="entry name" value="ECH_1"/>
    <property type="match status" value="1"/>
</dbReference>
<proteinExistence type="inferred from homology"/>
<dbReference type="NCBIfam" id="NF005496">
    <property type="entry name" value="PRK07110.1"/>
    <property type="match status" value="1"/>
</dbReference>
<evidence type="ECO:0000313" key="3">
    <source>
        <dbReference type="EMBL" id="MEO3712418.1"/>
    </source>
</evidence>
<dbReference type="InterPro" id="IPR018376">
    <property type="entry name" value="Enoyl-CoA_hyd/isom_CS"/>
</dbReference>
<name>A0ABV0GBK1_9BURK</name>
<keyword evidence="4" id="KW-1185">Reference proteome</keyword>
<dbReference type="Gene3D" id="6.20.390.20">
    <property type="match status" value="1"/>
</dbReference>
<dbReference type="SUPFAM" id="SSF52096">
    <property type="entry name" value="ClpP/crotonase"/>
    <property type="match status" value="1"/>
</dbReference>
<dbReference type="PANTHER" id="PTHR11941:SF133">
    <property type="entry name" value="1,2-EPOXYPHENYLACETYL-COA ISOMERASE"/>
    <property type="match status" value="1"/>
</dbReference>
<dbReference type="PROSITE" id="PS00166">
    <property type="entry name" value="ENOYL_COA_HYDRATASE"/>
    <property type="match status" value="1"/>
</dbReference>
<organism evidence="3 4">
    <name type="scientific">Roseateles flavus</name>
    <dbReference type="NCBI Taxonomy" id="3149041"/>
    <lineage>
        <taxon>Bacteria</taxon>
        <taxon>Pseudomonadati</taxon>
        <taxon>Pseudomonadota</taxon>
        <taxon>Betaproteobacteria</taxon>
        <taxon>Burkholderiales</taxon>
        <taxon>Sphaerotilaceae</taxon>
        <taxon>Roseateles</taxon>
    </lineage>
</organism>
<evidence type="ECO:0000256" key="1">
    <source>
        <dbReference type="ARBA" id="ARBA00005254"/>
    </source>
</evidence>
<gene>
    <name evidence="3" type="ORF">ABDJ40_06520</name>
</gene>
<protein>
    <submittedName>
        <fullName evidence="3">Polyketide synthase</fullName>
    </submittedName>
</protein>
<dbReference type="Proteomes" id="UP001462640">
    <property type="component" value="Unassembled WGS sequence"/>
</dbReference>
<dbReference type="InterPro" id="IPR029045">
    <property type="entry name" value="ClpP/crotonase-like_dom_sf"/>
</dbReference>
<accession>A0ABV0GBK1</accession>
<dbReference type="EMBL" id="JBDPZC010000002">
    <property type="protein sequence ID" value="MEO3712418.1"/>
    <property type="molecule type" value="Genomic_DNA"/>
</dbReference>
<dbReference type="PANTHER" id="PTHR11941">
    <property type="entry name" value="ENOYL-COA HYDRATASE-RELATED"/>
    <property type="match status" value="1"/>
</dbReference>
<evidence type="ECO:0000256" key="2">
    <source>
        <dbReference type="RuleBase" id="RU003707"/>
    </source>
</evidence>
<sequence length="262" mass="28780">MNQAVSEQIVSLRELGEGVVEVVMQDRVNKNTFSNELIQGLSEAFDIIQSDSRFKAVILTGYDTYFASGGTQDSLLYLSEGKGTFAEIAEGNSRNGISLYSLALNCPIPVISAMQGHGIGGGFVMGLFADFVILSKESLYTTNFMKYGFTPGMGATLVLPEKLGLPLAQDLLMSARSFYGEELQRRGIPFPVLPRSEVLSHARELARNLAEKPRLSLVTLKNHLVSGLRERLAPFIAQELAMHRETFGQAEVKERIRALFGN</sequence>
<comment type="caution">
    <text evidence="3">The sequence shown here is derived from an EMBL/GenBank/DDBJ whole genome shotgun (WGS) entry which is preliminary data.</text>
</comment>